<dbReference type="EMBL" id="BA000022">
    <property type="protein sequence ID" value="BAA10175.1"/>
    <property type="molecule type" value="Genomic_DNA"/>
</dbReference>
<dbReference type="InterPro" id="IPR016181">
    <property type="entry name" value="Acyl_CoA_acyltransferase"/>
</dbReference>
<organism evidence="2 3">
    <name type="scientific">Synechocystis sp. (strain ATCC 27184 / PCC 6803 / Kazusa)</name>
    <dbReference type="NCBI Taxonomy" id="1111708"/>
    <lineage>
        <taxon>Bacteria</taxon>
        <taxon>Bacillati</taxon>
        <taxon>Cyanobacteriota</taxon>
        <taxon>Cyanophyceae</taxon>
        <taxon>Synechococcales</taxon>
        <taxon>Merismopediaceae</taxon>
        <taxon>Synechocystis</taxon>
    </lineage>
</organism>
<dbReference type="Pfam" id="PF00583">
    <property type="entry name" value="Acetyltransf_1"/>
    <property type="match status" value="1"/>
</dbReference>
<name>Q55655_SYNY3</name>
<dbReference type="Gene3D" id="3.40.630.30">
    <property type="match status" value="1"/>
</dbReference>
<dbReference type="PANTHER" id="PTHR47237">
    <property type="entry name" value="SLL0310 PROTEIN"/>
    <property type="match status" value="1"/>
</dbReference>
<dbReference type="InterPro" id="IPR000182">
    <property type="entry name" value="GNAT_dom"/>
</dbReference>
<dbReference type="PIR" id="S76323">
    <property type="entry name" value="S76323"/>
</dbReference>
<feature type="domain" description="N-acetyltransferase" evidence="1">
    <location>
        <begin position="5"/>
        <end position="141"/>
    </location>
</feature>
<dbReference type="EnsemblBacteria" id="BAA10175">
    <property type="protein sequence ID" value="BAA10175"/>
    <property type="gene ID" value="BAA10175"/>
</dbReference>
<gene>
    <name evidence="2" type="ordered locus">sll0310</name>
</gene>
<dbReference type="PROSITE" id="PS51186">
    <property type="entry name" value="GNAT"/>
    <property type="match status" value="1"/>
</dbReference>
<keyword evidence="3" id="KW-1185">Reference proteome</keyword>
<dbReference type="Proteomes" id="UP000001425">
    <property type="component" value="Chromosome"/>
</dbReference>
<dbReference type="InterPro" id="IPR052729">
    <property type="entry name" value="Acyl/Acetyltrans_Enzymes"/>
</dbReference>
<evidence type="ECO:0000259" key="1">
    <source>
        <dbReference type="PROSITE" id="PS51186"/>
    </source>
</evidence>
<dbReference type="eggNOG" id="COG0454">
    <property type="taxonomic scope" value="Bacteria"/>
</dbReference>
<dbReference type="CDD" id="cd04301">
    <property type="entry name" value="NAT_SF"/>
    <property type="match status" value="1"/>
</dbReference>
<reference evidence="2 3" key="1">
    <citation type="journal article" date="1995" name="DNA Res.">
        <title>Sequence analysis of the genome of the unicellular cyanobacterium Synechocystis sp. strain PCC6803. I. Sequence features in the 1 Mb region from map positions 64% to 92% of the genome.</title>
        <authorList>
            <person name="Kaneko T."/>
            <person name="Tanaka A."/>
            <person name="Sato S."/>
            <person name="Kotani H."/>
            <person name="Sazuka T."/>
            <person name="Miyajima N."/>
            <person name="Sugiura M."/>
            <person name="Tabata S."/>
        </authorList>
    </citation>
    <scope>NUCLEOTIDE SEQUENCE [LARGE SCALE GENOMIC DNA]</scope>
    <source>
        <strain evidence="3">ATCC 27184 / PCC 6803 / Kazusa</strain>
    </source>
</reference>
<dbReference type="GO" id="GO:0016747">
    <property type="term" value="F:acyltransferase activity, transferring groups other than amino-acyl groups"/>
    <property type="evidence" value="ECO:0007669"/>
    <property type="project" value="InterPro"/>
</dbReference>
<dbReference type="PaxDb" id="1148-1001548"/>
<accession>Q55655</accession>
<dbReference type="AlphaFoldDB" id="Q55655"/>
<reference evidence="2 3" key="2">
    <citation type="journal article" date="1996" name="DNA Res.">
        <title>Sequence analysis of the genome of the unicellular cyanobacterium Synechocystis sp. strain PCC6803. II. Sequence determination of the entire genome and assignment of potential protein-coding regions.</title>
        <authorList>
            <person name="Kaneko T."/>
            <person name="Sato S."/>
            <person name="Kotani H."/>
            <person name="Tanaka A."/>
            <person name="Asamizu E."/>
            <person name="Nakamura Y."/>
            <person name="Miyajima N."/>
            <person name="Hirosawa M."/>
            <person name="Sugiura M."/>
            <person name="Sasamoto S."/>
            <person name="Kimura T."/>
            <person name="Hosouchi T."/>
            <person name="Matsuno A."/>
            <person name="Muraki A."/>
            <person name="Nakazaki N."/>
            <person name="Naruo K."/>
            <person name="Okumura S."/>
            <person name="Shimpo S."/>
            <person name="Takeuchi C."/>
            <person name="Wada T."/>
            <person name="Watanabe A."/>
            <person name="Yamada M."/>
            <person name="Yasuda M."/>
            <person name="Tabata S."/>
        </authorList>
    </citation>
    <scope>NUCLEOTIDE SEQUENCE [LARGE SCALE GENOMIC DNA]</scope>
    <source>
        <strain evidence="3">ATCC 27184 / PCC 6803 / Kazusa</strain>
    </source>
</reference>
<dbReference type="PANTHER" id="PTHR47237:SF1">
    <property type="entry name" value="SLL0310 PROTEIN"/>
    <property type="match status" value="1"/>
</dbReference>
<dbReference type="Gene3D" id="3.40.630.90">
    <property type="match status" value="1"/>
</dbReference>
<evidence type="ECO:0000313" key="3">
    <source>
        <dbReference type="Proteomes" id="UP000001425"/>
    </source>
</evidence>
<dbReference type="STRING" id="1148.gene:10499672"/>
<evidence type="ECO:0000313" key="2">
    <source>
        <dbReference type="EMBL" id="BAA10175.1"/>
    </source>
</evidence>
<dbReference type="KEGG" id="syn:sll0310"/>
<dbReference type="Pfam" id="PF18014">
    <property type="entry name" value="Acetyltransf_18"/>
    <property type="match status" value="1"/>
</dbReference>
<dbReference type="PhylomeDB" id="Q55655"/>
<protein>
    <submittedName>
        <fullName evidence="2">Sll0310 protein</fullName>
    </submittedName>
</protein>
<dbReference type="FunCoup" id="Q55655">
    <property type="interactions" value="1"/>
</dbReference>
<proteinExistence type="predicted"/>
<sequence length="302" mass="33761">MSLSYRIRPMAVADRPLVTRWAQQEGFCPGIGDVGIFCDTDDAGVWVGEWEGSPVGCIAGIRYDENYGFIGLFLVQPEYRGRGFGVALWQTAIAHLENVQCVGLEAALARVEDYQKWGFRPAYYTRRYRLPPADRRSCVRPSFTPDFPLGYQLLAGDQLTEAKVLAYDARHEATPRPLFLHEWLGRPEGKVMVILDDQGDCCGYGRIRPCLLPDDEDGFPQGWRLGPLMADSTALAGALLDVLLGDRQGPVFIDVPEVNQDAIYLLEERGFELTLLNLRMYKGNPPQLPLENIYGLACLELG</sequence>
<dbReference type="SUPFAM" id="SSF55729">
    <property type="entry name" value="Acyl-CoA N-acyltransferases (Nat)"/>
    <property type="match status" value="1"/>
</dbReference>
<dbReference type="InParanoid" id="Q55655"/>
<dbReference type="IntAct" id="Q55655">
    <property type="interactions" value="6"/>
</dbReference>
<dbReference type="InterPro" id="IPR041496">
    <property type="entry name" value="YitH/HolE_GNAT"/>
</dbReference>